<evidence type="ECO:0000256" key="1">
    <source>
        <dbReference type="SAM" id="Coils"/>
    </source>
</evidence>
<protein>
    <recommendedName>
        <fullName evidence="5">Methyl-accepting chemotaxis protein</fullName>
    </recommendedName>
</protein>
<feature type="coiled-coil region" evidence="1">
    <location>
        <begin position="486"/>
        <end position="517"/>
    </location>
</feature>
<feature type="transmembrane region" description="Helical" evidence="2">
    <location>
        <begin position="12"/>
        <end position="34"/>
    </location>
</feature>
<evidence type="ECO:0000313" key="3">
    <source>
        <dbReference type="EMBL" id="OKH26131.1"/>
    </source>
</evidence>
<evidence type="ECO:0000256" key="2">
    <source>
        <dbReference type="SAM" id="Phobius"/>
    </source>
</evidence>
<evidence type="ECO:0008006" key="5">
    <source>
        <dbReference type="Google" id="ProtNLM"/>
    </source>
</evidence>
<proteinExistence type="predicted"/>
<feature type="coiled-coil region" evidence="1">
    <location>
        <begin position="544"/>
        <end position="571"/>
    </location>
</feature>
<dbReference type="EMBL" id="MRCB01000002">
    <property type="protein sequence ID" value="OKH26131.1"/>
    <property type="molecule type" value="Genomic_DNA"/>
</dbReference>
<dbReference type="AlphaFoldDB" id="A0A1U7HRD3"/>
<dbReference type="STRING" id="1921803.NIES593_03395"/>
<comment type="caution">
    <text evidence="3">The sequence shown here is derived from an EMBL/GenBank/DDBJ whole genome shotgun (WGS) entry which is preliminary data.</text>
</comment>
<dbReference type="RefSeq" id="WP_073598238.1">
    <property type="nucleotide sequence ID" value="NZ_MRCB01000002.1"/>
</dbReference>
<name>A0A1U7HRD3_9CYAN</name>
<keyword evidence="2" id="KW-0472">Membrane</keyword>
<accession>A0A1U7HRD3</accession>
<dbReference type="OrthoDB" id="418869at2"/>
<evidence type="ECO:0000313" key="4">
    <source>
        <dbReference type="Proteomes" id="UP000186868"/>
    </source>
</evidence>
<keyword evidence="2" id="KW-1133">Transmembrane helix</keyword>
<dbReference type="Proteomes" id="UP000186868">
    <property type="component" value="Unassembled WGS sequence"/>
</dbReference>
<feature type="transmembrane region" description="Helical" evidence="2">
    <location>
        <begin position="163"/>
        <end position="183"/>
    </location>
</feature>
<gene>
    <name evidence="3" type="ORF">NIES593_03395</name>
</gene>
<feature type="transmembrane region" description="Helical" evidence="2">
    <location>
        <begin position="112"/>
        <end position="134"/>
    </location>
</feature>
<keyword evidence="4" id="KW-1185">Reference proteome</keyword>
<organism evidence="3 4">
    <name type="scientific">Hydrococcus rivularis NIES-593</name>
    <dbReference type="NCBI Taxonomy" id="1921803"/>
    <lineage>
        <taxon>Bacteria</taxon>
        <taxon>Bacillati</taxon>
        <taxon>Cyanobacteriota</taxon>
        <taxon>Cyanophyceae</taxon>
        <taxon>Pleurocapsales</taxon>
        <taxon>Hydrococcaceae</taxon>
        <taxon>Hydrococcus</taxon>
    </lineage>
</organism>
<keyword evidence="1" id="KW-0175">Coiled coil</keyword>
<keyword evidence="2" id="KW-0812">Transmembrane</keyword>
<sequence length="640" mass="72676">MLEWIKLFPPYLIFLTVVFVIIPSFASFLIRLSIYKYLNDLANKVIRLLRSGESRGIQPKIVEELEKRYKESITQLEQVNTAALIDGVYSQEKFRFFGFSLRCEQWDHFCKILPNLLLAFGLLGTFLGITLNLYNLSQTINGIENDVSSLVQQLQTPLQSMGIAFITSLIALVCSSFLIVINLRCNTNLAKVRLISSLEDYLDNIFKSKVQGDSRLDKAVNRMVEQQHEFLTRFHEKVGQVLESTLGRAADKIAEENKISNALAREVYERFLESSGTLARSANTFQEAASFLDKQVESIADIVPHFQKSCQTLENSALVFLEASEKIEKSKFSENLETITADLAKTQKAFSQSTAFLGNNMHKLIDNNQKATKLAEKVYNQLQESSAKLQNSATSFLEASETIKQSQFADKLSAATTDLATMQNQFAQAASTLNQSTQSIEIVITNLQNSVQRMVDLGDRISGLNQQSAKIIDLTETRLTNEKDSLNHIQVELNNLIKILKENEQNTNLELQKLGDRFIANTDKQLGNNSKQIQILADKFARYISELIETKSNLTNLVNTLKENTKQTESNFQFWGERITTVIERETKRSNEQSRELFYQLAQYIHKNSEVPSKFNKLEELKRDRLDSSGFNGKTNHKNS</sequence>
<reference evidence="3 4" key="1">
    <citation type="submission" date="2016-11" db="EMBL/GenBank/DDBJ databases">
        <title>Draft Genome Sequences of Nine Cyanobacterial Strains from Diverse Habitats.</title>
        <authorList>
            <person name="Zhu T."/>
            <person name="Hou S."/>
            <person name="Lu X."/>
            <person name="Hess W.R."/>
        </authorList>
    </citation>
    <scope>NUCLEOTIDE SEQUENCE [LARGE SCALE GENOMIC DNA]</scope>
    <source>
        <strain evidence="3 4">NIES-593</strain>
    </source>
</reference>